<keyword evidence="2" id="KW-1185">Reference proteome</keyword>
<dbReference type="AlphaFoldDB" id="A0A1H8V699"/>
<dbReference type="Pfam" id="PF26425">
    <property type="entry name" value="PIN_halo"/>
    <property type="match status" value="1"/>
</dbReference>
<evidence type="ECO:0000313" key="2">
    <source>
        <dbReference type="Proteomes" id="UP000199126"/>
    </source>
</evidence>
<accession>A0A1H8V699</accession>
<sequence length="154" mass="17033">MGGPSNEKYQAFERFVRKQPITVTVPESVAEELGESLGGYEYQRDCLRGAQDSGWLEPGHIDFSVPRVPEVVDKRRARMEVLSADDVTEDEIEETDTILAGFAYQYVAEGASHVSVFVSDQIAERAIRDALSAVGIGDRVSAVEGRNFLHELID</sequence>
<organism evidence="1 2">
    <name type="scientific">Halogranum amylolyticum</name>
    <dbReference type="NCBI Taxonomy" id="660520"/>
    <lineage>
        <taxon>Archaea</taxon>
        <taxon>Methanobacteriati</taxon>
        <taxon>Methanobacteriota</taxon>
        <taxon>Stenosarchaea group</taxon>
        <taxon>Halobacteria</taxon>
        <taxon>Halobacteriales</taxon>
        <taxon>Haloferacaceae</taxon>
    </lineage>
</organism>
<gene>
    <name evidence="1" type="ORF">SAMN04487948_11484</name>
</gene>
<dbReference type="InterPro" id="IPR058703">
    <property type="entry name" value="PIN-containing"/>
</dbReference>
<dbReference type="Proteomes" id="UP000199126">
    <property type="component" value="Unassembled WGS sequence"/>
</dbReference>
<reference evidence="2" key="1">
    <citation type="submission" date="2016-10" db="EMBL/GenBank/DDBJ databases">
        <authorList>
            <person name="Varghese N."/>
            <person name="Submissions S."/>
        </authorList>
    </citation>
    <scope>NUCLEOTIDE SEQUENCE [LARGE SCALE GENOMIC DNA]</scope>
    <source>
        <strain evidence="2">CGMCC 1.10121</strain>
    </source>
</reference>
<name>A0A1H8V699_9EURY</name>
<dbReference type="EMBL" id="FODV01000014">
    <property type="protein sequence ID" value="SEP10992.1"/>
    <property type="molecule type" value="Genomic_DNA"/>
</dbReference>
<evidence type="ECO:0000313" key="1">
    <source>
        <dbReference type="EMBL" id="SEP10992.1"/>
    </source>
</evidence>
<protein>
    <submittedName>
        <fullName evidence="1">Uncharacterized protein</fullName>
    </submittedName>
</protein>
<proteinExistence type="predicted"/>